<dbReference type="GO" id="GO:0003700">
    <property type="term" value="F:DNA-binding transcription factor activity"/>
    <property type="evidence" value="ECO:0007669"/>
    <property type="project" value="InterPro"/>
</dbReference>
<organism evidence="1 2">
    <name type="scientific">Paenisporosarcina antarctica</name>
    <dbReference type="NCBI Taxonomy" id="417367"/>
    <lineage>
        <taxon>Bacteria</taxon>
        <taxon>Bacillati</taxon>
        <taxon>Bacillota</taxon>
        <taxon>Bacilli</taxon>
        <taxon>Bacillales</taxon>
        <taxon>Caryophanaceae</taxon>
        <taxon>Paenisporosarcina</taxon>
    </lineage>
</organism>
<gene>
    <name evidence="1" type="ORF">E2636_17560</name>
</gene>
<dbReference type="KEGG" id="panc:E2636_17560"/>
<sequence>MTTDERLIIRLSNQEQQSLVDLYDRYSQLLWKISYRAVADDAICEQILRQVFQDVWARPHDFNIGKKLSILLVECCQSKIRLLTMQKSS</sequence>
<dbReference type="InterPro" id="IPR013325">
    <property type="entry name" value="RNA_pol_sigma_r2"/>
</dbReference>
<accession>A0A4V1ANH9</accession>
<dbReference type="SUPFAM" id="SSF88946">
    <property type="entry name" value="Sigma2 domain of RNA polymerase sigma factors"/>
    <property type="match status" value="1"/>
</dbReference>
<evidence type="ECO:0008006" key="3">
    <source>
        <dbReference type="Google" id="ProtNLM"/>
    </source>
</evidence>
<proteinExistence type="predicted"/>
<dbReference type="OrthoDB" id="2453980at2"/>
<dbReference type="Gene3D" id="1.10.1740.10">
    <property type="match status" value="1"/>
</dbReference>
<reference evidence="1 2" key="1">
    <citation type="submission" date="2019-03" db="EMBL/GenBank/DDBJ databases">
        <title>Complete genome sequence of Paenisporosarcina antarctica CGMCC 1.6503T.</title>
        <authorList>
            <person name="Rong J.-C."/>
            <person name="Chi N.-Y."/>
            <person name="Zhang Q.-F."/>
        </authorList>
    </citation>
    <scope>NUCLEOTIDE SEQUENCE [LARGE SCALE GENOMIC DNA]</scope>
    <source>
        <strain evidence="1 2">CGMCC 1.6503</strain>
    </source>
</reference>
<dbReference type="RefSeq" id="WP_134211580.1">
    <property type="nucleotide sequence ID" value="NZ_CP038015.1"/>
</dbReference>
<evidence type="ECO:0000313" key="2">
    <source>
        <dbReference type="Proteomes" id="UP000294292"/>
    </source>
</evidence>
<protein>
    <recommendedName>
        <fullName evidence="3">RNA polymerase sigma-70 region 2 domain-containing protein</fullName>
    </recommendedName>
</protein>
<evidence type="ECO:0000313" key="1">
    <source>
        <dbReference type="EMBL" id="QBP42835.1"/>
    </source>
</evidence>
<dbReference type="AlphaFoldDB" id="A0A4V1ANH9"/>
<dbReference type="GO" id="GO:0006352">
    <property type="term" value="P:DNA-templated transcription initiation"/>
    <property type="evidence" value="ECO:0007669"/>
    <property type="project" value="InterPro"/>
</dbReference>
<dbReference type="Proteomes" id="UP000294292">
    <property type="component" value="Chromosome"/>
</dbReference>
<keyword evidence="2" id="KW-1185">Reference proteome</keyword>
<name>A0A4V1ANH9_9BACL</name>
<dbReference type="EMBL" id="CP038015">
    <property type="protein sequence ID" value="QBP42835.1"/>
    <property type="molecule type" value="Genomic_DNA"/>
</dbReference>